<evidence type="ECO:0000259" key="8">
    <source>
        <dbReference type="PROSITE" id="PS51462"/>
    </source>
</evidence>
<keyword evidence="6" id="KW-0464">Manganese</keyword>
<proteinExistence type="predicted"/>
<dbReference type="GO" id="GO:0046872">
    <property type="term" value="F:metal ion binding"/>
    <property type="evidence" value="ECO:0007669"/>
    <property type="project" value="UniProtKB-KW"/>
</dbReference>
<dbReference type="PANTHER" id="PTHR12992">
    <property type="entry name" value="NUDIX HYDROLASE"/>
    <property type="match status" value="1"/>
</dbReference>
<dbReference type="SUPFAM" id="SSF55811">
    <property type="entry name" value="Nudix"/>
    <property type="match status" value="1"/>
</dbReference>
<comment type="cofactor">
    <cofactor evidence="2">
        <name>Mg(2+)</name>
        <dbReference type="ChEBI" id="CHEBI:18420"/>
    </cofactor>
</comment>
<dbReference type="GO" id="GO:0010945">
    <property type="term" value="F:coenzyme A diphosphatase activity"/>
    <property type="evidence" value="ECO:0007669"/>
    <property type="project" value="InterPro"/>
</dbReference>
<evidence type="ECO:0000256" key="4">
    <source>
        <dbReference type="ARBA" id="ARBA00022801"/>
    </source>
</evidence>
<evidence type="ECO:0000313" key="9">
    <source>
        <dbReference type="EMBL" id="CDO58767.1"/>
    </source>
</evidence>
<evidence type="ECO:0000313" key="10">
    <source>
        <dbReference type="Proteomes" id="UP000032160"/>
    </source>
</evidence>
<evidence type="ECO:0000256" key="7">
    <source>
        <dbReference type="SAM" id="MobiDB-lite"/>
    </source>
</evidence>
<comment type="cofactor">
    <cofactor evidence="1">
        <name>Mn(2+)</name>
        <dbReference type="ChEBI" id="CHEBI:29035"/>
    </cofactor>
</comment>
<feature type="compositionally biased region" description="Basic and acidic residues" evidence="7">
    <location>
        <begin position="1"/>
        <end position="19"/>
    </location>
</feature>
<name>X5MC39_9HYPH</name>
<accession>X5MC39</accession>
<dbReference type="KEGG" id="pect:BN1012_Phect553"/>
<dbReference type="InterPro" id="IPR000086">
    <property type="entry name" value="NUDIX_hydrolase_dom"/>
</dbReference>
<evidence type="ECO:0000256" key="3">
    <source>
        <dbReference type="ARBA" id="ARBA00022723"/>
    </source>
</evidence>
<dbReference type="InterPro" id="IPR045121">
    <property type="entry name" value="CoAse"/>
</dbReference>
<gene>
    <name evidence="9" type="ORF">BN1012_Phect553</name>
</gene>
<dbReference type="RefSeq" id="WP_043949631.1">
    <property type="nucleotide sequence ID" value="NZ_HG966617.1"/>
</dbReference>
<dbReference type="EMBL" id="HG966617">
    <property type="protein sequence ID" value="CDO58767.1"/>
    <property type="molecule type" value="Genomic_DNA"/>
</dbReference>
<dbReference type="AlphaFoldDB" id="X5MC39"/>
<dbReference type="CDD" id="cd03426">
    <property type="entry name" value="NUDIX_CoAse_Nudt7"/>
    <property type="match status" value="1"/>
</dbReference>
<reference evidence="9 10" key="1">
    <citation type="journal article" date="2014" name="Front. Genet.">
        <title>Genome and metabolic network of "Candidatus Phaeomarinobacter ectocarpi" Ec32, a new candidate genus of Alphaproteobacteria frequently associated with brown algae.</title>
        <authorList>
            <person name="Dittami S.M."/>
            <person name="Barbeyron T."/>
            <person name="Boyen C."/>
            <person name="Cambefort J."/>
            <person name="Collet G."/>
            <person name="Delage L."/>
            <person name="Gobet A."/>
            <person name="Groisillier A."/>
            <person name="Leblanc C."/>
            <person name="Michel G."/>
            <person name="Scornet D."/>
            <person name="Siegel A."/>
            <person name="Tapia J.E."/>
            <person name="Tonon T."/>
        </authorList>
    </citation>
    <scope>NUCLEOTIDE SEQUENCE [LARGE SCALE GENOMIC DNA]</scope>
    <source>
        <strain evidence="9 10">Ec32</strain>
    </source>
</reference>
<dbReference type="PANTHER" id="PTHR12992:SF11">
    <property type="entry name" value="MITOCHONDRIAL COENZYME A DIPHOSPHATASE NUDT8"/>
    <property type="match status" value="1"/>
</dbReference>
<evidence type="ECO:0000256" key="1">
    <source>
        <dbReference type="ARBA" id="ARBA00001936"/>
    </source>
</evidence>
<keyword evidence="10" id="KW-1185">Reference proteome</keyword>
<dbReference type="NCBIfam" id="NF007980">
    <property type="entry name" value="PRK10707.1"/>
    <property type="match status" value="1"/>
</dbReference>
<dbReference type="HOGENOM" id="CLU_040940_5_1_5"/>
<dbReference type="PATRIC" id="fig|1458461.3.peg.553"/>
<dbReference type="Pfam" id="PF00293">
    <property type="entry name" value="NUDIX"/>
    <property type="match status" value="1"/>
</dbReference>
<feature type="domain" description="Nudix hydrolase" evidence="8">
    <location>
        <begin position="47"/>
        <end position="178"/>
    </location>
</feature>
<keyword evidence="5" id="KW-0460">Magnesium</keyword>
<evidence type="ECO:0000256" key="6">
    <source>
        <dbReference type="ARBA" id="ARBA00023211"/>
    </source>
</evidence>
<sequence>MRPSDEFRSRLMAGLRKDPPGLVDPDGALNGDFKLNDPDDIDESTAIREAAVLVLLIEHADGIHVLLTERSGDLSSHAGQVAFPGGRIDPEDDGPVDAALREAEEEVGLDRSFVDVVGFLDAYETGTRFRVVPVVGFVKPGFELTLNPGEVDEAFEVPLAFLMDPENHERHSATWKGKKRTFYAMPHDGHYIWGATAGMIVNLYERAFARSLDLTQGA</sequence>
<organism evidence="9 10">
    <name type="scientific">Candidatus Phaeomarinibacter ectocarpi</name>
    <dbReference type="NCBI Taxonomy" id="1458461"/>
    <lineage>
        <taxon>Bacteria</taxon>
        <taxon>Pseudomonadati</taxon>
        <taxon>Pseudomonadota</taxon>
        <taxon>Alphaproteobacteria</taxon>
        <taxon>Hyphomicrobiales</taxon>
        <taxon>Parvibaculaceae</taxon>
        <taxon>Candidatus Phaeomarinibacter</taxon>
    </lineage>
</organism>
<protein>
    <submittedName>
        <fullName evidence="9">Hypothetical nudix hydrolase YeaB</fullName>
    </submittedName>
</protein>
<dbReference type="OrthoDB" id="9802805at2"/>
<evidence type="ECO:0000256" key="5">
    <source>
        <dbReference type="ARBA" id="ARBA00022842"/>
    </source>
</evidence>
<keyword evidence="4 9" id="KW-0378">Hydrolase</keyword>
<dbReference type="STRING" id="1458461.BN1012_Phect553"/>
<dbReference type="Gene3D" id="3.90.79.10">
    <property type="entry name" value="Nucleoside Triphosphate Pyrophosphohydrolase"/>
    <property type="match status" value="1"/>
</dbReference>
<feature type="region of interest" description="Disordered" evidence="7">
    <location>
        <begin position="1"/>
        <end position="25"/>
    </location>
</feature>
<dbReference type="Proteomes" id="UP000032160">
    <property type="component" value="Chromosome I"/>
</dbReference>
<dbReference type="InterPro" id="IPR015797">
    <property type="entry name" value="NUDIX_hydrolase-like_dom_sf"/>
</dbReference>
<dbReference type="PROSITE" id="PS51462">
    <property type="entry name" value="NUDIX"/>
    <property type="match status" value="1"/>
</dbReference>
<keyword evidence="3" id="KW-0479">Metal-binding</keyword>
<evidence type="ECO:0000256" key="2">
    <source>
        <dbReference type="ARBA" id="ARBA00001946"/>
    </source>
</evidence>